<dbReference type="InterPro" id="IPR025668">
    <property type="entry name" value="Tnp_DDE_dom"/>
</dbReference>
<dbReference type="Proteomes" id="UP000191200">
    <property type="component" value="Chromosome"/>
</dbReference>
<dbReference type="PANTHER" id="PTHR33408:SF2">
    <property type="entry name" value="TRANSPOSASE DDE DOMAIN-CONTAINING PROTEIN"/>
    <property type="match status" value="1"/>
</dbReference>
<organism evidence="3 4">
    <name type="scientific">Vagococcus teuberi</name>
    <dbReference type="NCBI Taxonomy" id="519472"/>
    <lineage>
        <taxon>Bacteria</taxon>
        <taxon>Bacillati</taxon>
        <taxon>Bacillota</taxon>
        <taxon>Bacilli</taxon>
        <taxon>Lactobacillales</taxon>
        <taxon>Enterococcaceae</taxon>
        <taxon>Vagococcus</taxon>
    </lineage>
</organism>
<dbReference type="PANTHER" id="PTHR33408">
    <property type="entry name" value="TRANSPOSASE"/>
    <property type="match status" value="1"/>
</dbReference>
<evidence type="ECO:0000259" key="2">
    <source>
        <dbReference type="Pfam" id="PF13751"/>
    </source>
</evidence>
<dbReference type="STRING" id="519472.BHY08_05100"/>
<gene>
    <name evidence="3" type="ORF">BHY08_05100</name>
</gene>
<feature type="domain" description="Transposase InsH N-terminal" evidence="1">
    <location>
        <begin position="16"/>
        <end position="104"/>
    </location>
</feature>
<dbReference type="EMBL" id="CP017267">
    <property type="protein sequence ID" value="APB31258.1"/>
    <property type="molecule type" value="Genomic_DNA"/>
</dbReference>
<accession>A0A1J0A5S2</accession>
<evidence type="ECO:0000313" key="3">
    <source>
        <dbReference type="EMBL" id="APB31258.1"/>
    </source>
</evidence>
<feature type="domain" description="Transposase DDE" evidence="2">
    <location>
        <begin position="391"/>
        <end position="517"/>
    </location>
</feature>
<dbReference type="InterPro" id="IPR008490">
    <property type="entry name" value="Transposase_InsH_N"/>
</dbReference>
<dbReference type="AlphaFoldDB" id="A0A1J0A5S2"/>
<dbReference type="Pfam" id="PF05598">
    <property type="entry name" value="DUF772"/>
    <property type="match status" value="1"/>
</dbReference>
<evidence type="ECO:0000259" key="1">
    <source>
        <dbReference type="Pfam" id="PF05598"/>
    </source>
</evidence>
<dbReference type="InterPro" id="IPR047629">
    <property type="entry name" value="IS1182_transpos"/>
</dbReference>
<proteinExistence type="predicted"/>
<dbReference type="KEGG" id="vte:BHY08_05100"/>
<dbReference type="Pfam" id="PF13751">
    <property type="entry name" value="DDE_Tnp_1_6"/>
    <property type="match status" value="1"/>
</dbReference>
<sequence>MYKNYNTKQVTLSLNLDIYLEENDIAFAIDELVESIPVDVFSVFEHRMGTSSYHPKMMLKLILCGYTQSIFSGRKIEAMSKDSIRAMWLTQSQTPNFRTINRFRVNPLVQPILQECFIQFRNQLVSQQLIDEEAIFIDGTKLEANANKYTFVWKKSTQRYEESLREKSKSYYQQLVEEQIIPSICSEDDELNTGNLKQIIDELEMKVSDLSTKIENTSDVQERKELRSERKEPKKALKAFSDFIYRKQKYKEQHDIYNGRNSYSKTDHDATFMRMKDDHMMNGQLKPGYNVQIATNHQYVLAYETFSNPTDFKTMISFLDTIKKSYFDLPKYIVADAGYGSEENYQAILDDFERTPLITYTMYQKEHTKKYKQNPFIPDNWIYNELADTYICPNNREVKFRNYSTRTDKSGFKRQLKIYECESCLNCPVRALCTRAKSSKNRVIQRNGNWEYFKAHVRELLKEDVTGEIYRQRKIDVEPAFGNLKANLAFNRFSVRGKDKISQELGFALMALNLRKLRKNRKDISKKSRKNKHSEMRGFILECLFSVKRLLGQPRLKLLFLLRLVIVHFKNGHEGFLWDFN</sequence>
<reference evidence="3 4" key="1">
    <citation type="submission" date="2016-09" db="EMBL/GenBank/DDBJ databases">
        <title>Vagococcus teuberi sp. nov., isolated from the Malian artisanal sour milk fene.</title>
        <authorList>
            <person name="Wullschleger S."/>
            <person name="Seifert C."/>
            <person name="Baumgartner S."/>
            <person name="Lacroix C."/>
            <person name="Bonfoh B."/>
            <person name="Stevens M.J."/>
            <person name="Meile L."/>
        </authorList>
    </citation>
    <scope>NUCLEOTIDE SEQUENCE [LARGE SCALE GENOMIC DNA]</scope>
    <source>
        <strain evidence="3 4">DSM 21459</strain>
    </source>
</reference>
<dbReference type="NCBIfam" id="NF033551">
    <property type="entry name" value="transpos_IS1182"/>
    <property type="match status" value="1"/>
</dbReference>
<evidence type="ECO:0000313" key="4">
    <source>
        <dbReference type="Proteomes" id="UP000191200"/>
    </source>
</evidence>
<protein>
    <submittedName>
        <fullName evidence="3">Transposase</fullName>
    </submittedName>
</protein>
<name>A0A1J0A5S2_9ENTE</name>
<keyword evidence="4" id="KW-1185">Reference proteome</keyword>